<sequence length="42" mass="4917">MNLLNKFIIALANIPIFIGINKYLTPVYILFINFIIIYKSDK</sequence>
<feature type="transmembrane region" description="Helical" evidence="1">
    <location>
        <begin position="20"/>
        <end position="38"/>
    </location>
</feature>
<keyword evidence="1" id="KW-0472">Membrane</keyword>
<keyword evidence="1" id="KW-0812">Transmembrane</keyword>
<name>A0A5J4SP69_9ZZZZ</name>
<protein>
    <submittedName>
        <fullName evidence="2">Uncharacterized protein</fullName>
    </submittedName>
</protein>
<dbReference type="EMBL" id="SNRY01000090">
    <property type="protein sequence ID" value="KAA6347602.1"/>
    <property type="molecule type" value="Genomic_DNA"/>
</dbReference>
<organism evidence="2">
    <name type="scientific">termite gut metagenome</name>
    <dbReference type="NCBI Taxonomy" id="433724"/>
    <lineage>
        <taxon>unclassified sequences</taxon>
        <taxon>metagenomes</taxon>
        <taxon>organismal metagenomes</taxon>
    </lineage>
</organism>
<dbReference type="AlphaFoldDB" id="A0A5J4SP69"/>
<keyword evidence="1" id="KW-1133">Transmembrane helix</keyword>
<gene>
    <name evidence="2" type="ORF">EZS27_004932</name>
</gene>
<reference evidence="2" key="1">
    <citation type="submission" date="2019-03" db="EMBL/GenBank/DDBJ databases">
        <title>Single cell metagenomics reveals metabolic interactions within the superorganism composed of flagellate Streblomastix strix and complex community of Bacteroidetes bacteria on its surface.</title>
        <authorList>
            <person name="Treitli S.C."/>
            <person name="Kolisko M."/>
            <person name="Husnik F."/>
            <person name="Keeling P."/>
            <person name="Hampl V."/>
        </authorList>
    </citation>
    <scope>NUCLEOTIDE SEQUENCE</scope>
    <source>
        <strain evidence="2">STM</strain>
    </source>
</reference>
<accession>A0A5J4SP69</accession>
<proteinExistence type="predicted"/>
<evidence type="ECO:0000313" key="2">
    <source>
        <dbReference type="EMBL" id="KAA6347602.1"/>
    </source>
</evidence>
<evidence type="ECO:0000256" key="1">
    <source>
        <dbReference type="SAM" id="Phobius"/>
    </source>
</evidence>
<comment type="caution">
    <text evidence="2">The sequence shown here is derived from an EMBL/GenBank/DDBJ whole genome shotgun (WGS) entry which is preliminary data.</text>
</comment>